<comment type="caution">
    <text evidence="3">The sequence shown here is derived from an EMBL/GenBank/DDBJ whole genome shotgun (WGS) entry which is preliminary data.</text>
</comment>
<reference evidence="3" key="1">
    <citation type="submission" date="2022-11" db="EMBL/GenBank/DDBJ databases">
        <title>WGS of Natronobacillus azotifigens 24KS-1, an anaerobic diazotrophic haloalkaliphile from soda-rich habitats.</title>
        <authorList>
            <person name="Sorokin D.Y."/>
            <person name="Merkel A.Y."/>
        </authorList>
    </citation>
    <scope>NUCLEOTIDE SEQUENCE</scope>
    <source>
        <strain evidence="3">24KS-1</strain>
    </source>
</reference>
<dbReference type="InterPro" id="IPR011055">
    <property type="entry name" value="Dup_hybrid_motif"/>
</dbReference>
<dbReference type="PANTHER" id="PTHR21666:SF274">
    <property type="entry name" value="STAGE IV SPORULATION PROTEIN FA"/>
    <property type="match status" value="1"/>
</dbReference>
<dbReference type="Proteomes" id="UP001084197">
    <property type="component" value="Unassembled WGS sequence"/>
</dbReference>
<feature type="compositionally biased region" description="Basic and acidic residues" evidence="1">
    <location>
        <begin position="1"/>
        <end position="11"/>
    </location>
</feature>
<protein>
    <submittedName>
        <fullName evidence="3">M23 family metallopeptidase</fullName>
    </submittedName>
</protein>
<dbReference type="EMBL" id="JAPRAT010000005">
    <property type="protein sequence ID" value="MCZ0702394.1"/>
    <property type="molecule type" value="Genomic_DNA"/>
</dbReference>
<accession>A0A9J6R9N7</accession>
<feature type="domain" description="M23ase beta-sheet core" evidence="2">
    <location>
        <begin position="156"/>
        <end position="247"/>
    </location>
</feature>
<evidence type="ECO:0000313" key="3">
    <source>
        <dbReference type="EMBL" id="MCZ0702394.1"/>
    </source>
</evidence>
<evidence type="ECO:0000313" key="4">
    <source>
        <dbReference type="Proteomes" id="UP001084197"/>
    </source>
</evidence>
<dbReference type="InterPro" id="IPR050570">
    <property type="entry name" value="Cell_wall_metabolism_enzyme"/>
</dbReference>
<feature type="region of interest" description="Disordered" evidence="1">
    <location>
        <begin position="1"/>
        <end position="27"/>
    </location>
</feature>
<dbReference type="GO" id="GO:0004222">
    <property type="term" value="F:metalloendopeptidase activity"/>
    <property type="evidence" value="ECO:0007669"/>
    <property type="project" value="TreeGrafter"/>
</dbReference>
<proteinExistence type="predicted"/>
<dbReference type="Gene3D" id="2.70.70.10">
    <property type="entry name" value="Glucose Permease (Domain IIA)"/>
    <property type="match status" value="1"/>
</dbReference>
<dbReference type="RefSeq" id="WP_268779162.1">
    <property type="nucleotide sequence ID" value="NZ_JAPRAT010000005.1"/>
</dbReference>
<organism evidence="3 4">
    <name type="scientific">Natronobacillus azotifigens</name>
    <dbReference type="NCBI Taxonomy" id="472978"/>
    <lineage>
        <taxon>Bacteria</taxon>
        <taxon>Bacillati</taxon>
        <taxon>Bacillota</taxon>
        <taxon>Bacilli</taxon>
        <taxon>Bacillales</taxon>
        <taxon>Bacillaceae</taxon>
        <taxon>Natronobacillus</taxon>
    </lineage>
</organism>
<sequence length="257" mass="28996">MKRDIEQIRRDIAKRKQQRGIKSTKQSNYIGSDFVQDEERHGYISPSSFSSKSIEKSSSENVKVPSFILKSILAGVLFFSVAITMQWDANWLTKPKEWTTTALTEDFPFATVNLWYQEQFGAPFGFLSSPADVANMDERSVPVNGVISQPFHANGKGVWIATEDQSDVYAVEQGTVLFAGNDRETNKTVIIQHPDRSKTIYGNLSEINVNPYQFVQANQVIATFEPTEDNYGGVYFAIQKKNEYIDPVQVIQVDESS</sequence>
<name>A0A9J6R9N7_9BACI</name>
<dbReference type="AlphaFoldDB" id="A0A9J6R9N7"/>
<dbReference type="InterPro" id="IPR016047">
    <property type="entry name" value="M23ase_b-sheet_dom"/>
</dbReference>
<dbReference type="PANTHER" id="PTHR21666">
    <property type="entry name" value="PEPTIDASE-RELATED"/>
    <property type="match status" value="1"/>
</dbReference>
<dbReference type="Pfam" id="PF01551">
    <property type="entry name" value="Peptidase_M23"/>
    <property type="match status" value="1"/>
</dbReference>
<dbReference type="CDD" id="cd12797">
    <property type="entry name" value="M23_peptidase"/>
    <property type="match status" value="1"/>
</dbReference>
<gene>
    <name evidence="3" type="ORF">OWO01_04100</name>
</gene>
<dbReference type="SUPFAM" id="SSF51261">
    <property type="entry name" value="Duplicated hybrid motif"/>
    <property type="match status" value="1"/>
</dbReference>
<evidence type="ECO:0000259" key="2">
    <source>
        <dbReference type="Pfam" id="PF01551"/>
    </source>
</evidence>
<evidence type="ECO:0000256" key="1">
    <source>
        <dbReference type="SAM" id="MobiDB-lite"/>
    </source>
</evidence>
<keyword evidence="4" id="KW-1185">Reference proteome</keyword>